<feature type="region of interest" description="Disordered" evidence="7">
    <location>
        <begin position="294"/>
        <end position="325"/>
    </location>
</feature>
<keyword evidence="1 6" id="KW-0547">Nucleotide-binding</keyword>
<dbReference type="InterPro" id="IPR036961">
    <property type="entry name" value="Kinesin_motor_dom_sf"/>
</dbReference>
<comment type="similarity">
    <text evidence="6">Belongs to the TRAFAC class myosin-kinesin ATPase superfamily. Myosin family.</text>
</comment>
<dbReference type="GO" id="GO:0005737">
    <property type="term" value="C:cytoplasm"/>
    <property type="evidence" value="ECO:0007669"/>
    <property type="project" value="TreeGrafter"/>
</dbReference>
<dbReference type="GO" id="GO:0003774">
    <property type="term" value="F:cytoskeletal motor activity"/>
    <property type="evidence" value="ECO:0007669"/>
    <property type="project" value="UniProtKB-UniRule"/>
</dbReference>
<dbReference type="PANTHER" id="PTHR13140:SF498">
    <property type="entry name" value="DACHS, ISOFORM E"/>
    <property type="match status" value="1"/>
</dbReference>
<evidence type="ECO:0000313" key="10">
    <source>
        <dbReference type="Proteomes" id="UP000814243"/>
    </source>
</evidence>
<feature type="compositionally biased region" description="Basic residues" evidence="7">
    <location>
        <begin position="294"/>
        <end position="316"/>
    </location>
</feature>
<dbReference type="Pfam" id="PF00063">
    <property type="entry name" value="Myosin_head"/>
    <property type="match status" value="1"/>
</dbReference>
<dbReference type="PROSITE" id="PS51456">
    <property type="entry name" value="MYOSIN_MOTOR"/>
    <property type="match status" value="1"/>
</dbReference>
<evidence type="ECO:0000256" key="7">
    <source>
        <dbReference type="SAM" id="MobiDB-lite"/>
    </source>
</evidence>
<evidence type="ECO:0000256" key="5">
    <source>
        <dbReference type="ARBA" id="ARBA00023203"/>
    </source>
</evidence>
<dbReference type="AlphaFoldDB" id="A0A922SAD4"/>
<dbReference type="GO" id="GO:0005524">
    <property type="term" value="F:ATP binding"/>
    <property type="evidence" value="ECO:0007669"/>
    <property type="project" value="UniProtKB-UniRule"/>
</dbReference>
<dbReference type="SMART" id="SM00242">
    <property type="entry name" value="MYSc"/>
    <property type="match status" value="1"/>
</dbReference>
<dbReference type="PANTHER" id="PTHR13140">
    <property type="entry name" value="MYOSIN"/>
    <property type="match status" value="1"/>
</dbReference>
<dbReference type="EMBL" id="JACEFF010000832">
    <property type="protein sequence ID" value="KAH9630200.1"/>
    <property type="molecule type" value="Genomic_DNA"/>
</dbReference>
<dbReference type="GO" id="GO:0007015">
    <property type="term" value="P:actin filament organization"/>
    <property type="evidence" value="ECO:0007669"/>
    <property type="project" value="TreeGrafter"/>
</dbReference>
<evidence type="ECO:0000256" key="3">
    <source>
        <dbReference type="ARBA" id="ARBA00023123"/>
    </source>
</evidence>
<keyword evidence="5 6" id="KW-0009">Actin-binding</keyword>
<dbReference type="Proteomes" id="UP000814243">
    <property type="component" value="Unassembled WGS sequence"/>
</dbReference>
<dbReference type="GO" id="GO:0016020">
    <property type="term" value="C:membrane"/>
    <property type="evidence" value="ECO:0007669"/>
    <property type="project" value="TreeGrafter"/>
</dbReference>
<evidence type="ECO:0000256" key="4">
    <source>
        <dbReference type="ARBA" id="ARBA00023175"/>
    </source>
</evidence>
<comment type="caution">
    <text evidence="6">Lacks conserved residue(s) required for the propagation of feature annotation.</text>
</comment>
<evidence type="ECO:0000256" key="6">
    <source>
        <dbReference type="PROSITE-ProRule" id="PRU00782"/>
    </source>
</evidence>
<dbReference type="GO" id="GO:0051015">
    <property type="term" value="F:actin filament binding"/>
    <property type="evidence" value="ECO:0007669"/>
    <property type="project" value="TreeGrafter"/>
</dbReference>
<keyword evidence="4 6" id="KW-0505">Motor protein</keyword>
<name>A0A922SAD4_SPOEX</name>
<dbReference type="Gene3D" id="1.10.10.820">
    <property type="match status" value="1"/>
</dbReference>
<dbReference type="SUPFAM" id="SSF52540">
    <property type="entry name" value="P-loop containing nucleoside triphosphate hydrolases"/>
    <property type="match status" value="1"/>
</dbReference>
<evidence type="ECO:0000313" key="9">
    <source>
        <dbReference type="EMBL" id="KAH9630200.1"/>
    </source>
</evidence>
<dbReference type="GO" id="GO:0016459">
    <property type="term" value="C:myosin complex"/>
    <property type="evidence" value="ECO:0007669"/>
    <property type="project" value="UniProtKB-KW"/>
</dbReference>
<reference evidence="9" key="1">
    <citation type="journal article" date="2021" name="G3 (Bethesda)">
        <title>Genome and transcriptome analysis of the beet armyworm Spodoptera exigua reveals targets for pest control. .</title>
        <authorList>
            <person name="Simon S."/>
            <person name="Breeschoten T."/>
            <person name="Jansen H.J."/>
            <person name="Dirks R.P."/>
            <person name="Schranz M.E."/>
            <person name="Ros V.I.D."/>
        </authorList>
    </citation>
    <scope>NUCLEOTIDE SEQUENCE</scope>
    <source>
        <strain evidence="9">TB_SE_WUR_2020</strain>
    </source>
</reference>
<keyword evidence="3 6" id="KW-0518">Myosin</keyword>
<dbReference type="Gene3D" id="1.20.120.720">
    <property type="entry name" value="Myosin VI head, motor domain, U50 subdomain"/>
    <property type="match status" value="1"/>
</dbReference>
<proteinExistence type="inferred from homology"/>
<dbReference type="PRINTS" id="PR00193">
    <property type="entry name" value="MYOSINHEAVY"/>
</dbReference>
<accession>A0A922SAD4</accession>
<protein>
    <recommendedName>
        <fullName evidence="8">Myosin motor domain-containing protein</fullName>
    </recommendedName>
</protein>
<dbReference type="InterPro" id="IPR027417">
    <property type="entry name" value="P-loop_NTPase"/>
</dbReference>
<organism evidence="9 10">
    <name type="scientific">Spodoptera exigua</name>
    <name type="common">Beet armyworm</name>
    <name type="synonym">Noctua fulgens</name>
    <dbReference type="NCBI Taxonomy" id="7107"/>
    <lineage>
        <taxon>Eukaryota</taxon>
        <taxon>Metazoa</taxon>
        <taxon>Ecdysozoa</taxon>
        <taxon>Arthropoda</taxon>
        <taxon>Hexapoda</taxon>
        <taxon>Insecta</taxon>
        <taxon>Pterygota</taxon>
        <taxon>Neoptera</taxon>
        <taxon>Endopterygota</taxon>
        <taxon>Lepidoptera</taxon>
        <taxon>Glossata</taxon>
        <taxon>Ditrysia</taxon>
        <taxon>Noctuoidea</taxon>
        <taxon>Noctuidae</taxon>
        <taxon>Amphipyrinae</taxon>
        <taxon>Spodoptera</taxon>
    </lineage>
</organism>
<feature type="domain" description="Myosin motor" evidence="8">
    <location>
        <begin position="1"/>
        <end position="325"/>
    </location>
</feature>
<comment type="caution">
    <text evidence="9">The sequence shown here is derived from an EMBL/GenBank/DDBJ whole genome shotgun (WGS) entry which is preliminary data.</text>
</comment>
<evidence type="ECO:0000256" key="2">
    <source>
        <dbReference type="ARBA" id="ARBA00022840"/>
    </source>
</evidence>
<evidence type="ECO:0000256" key="1">
    <source>
        <dbReference type="ARBA" id="ARBA00022741"/>
    </source>
</evidence>
<dbReference type="InterPro" id="IPR001609">
    <property type="entry name" value="Myosin_head_motor_dom-like"/>
</dbReference>
<dbReference type="Gene3D" id="3.40.850.10">
    <property type="entry name" value="Kinesin motor domain"/>
    <property type="match status" value="1"/>
</dbReference>
<sequence length="325" mass="35057">MIGPVLVAVNPYTDACNALTLTAARAQRPELARLVQDAVRHQADTGYPQAIILSGVSGSGKTYASMVLLRRLFDVAGGGPETDAFKHLAAAFTVLRALGTAATPANSHSSRIVSVAPCPSPPPACPAASLTAPLSPQGHFIEVQVTDGALYRTKIHCYFLDQTRVVRPPAGERNYHIFYQMLAGLTADERAQLHLEGYSPQDLRYLAAVHPRRPEPEDAARFQAWKTCLVILGIPFLDVVRVLAAVLLLGNVQFAEAGDGAAEPASEAELAAAAALLGVAAPALLRGWCRAPRRAARPARPPRRRRRRRRATRWPRRCTAAPWPP</sequence>
<evidence type="ECO:0000259" key="8">
    <source>
        <dbReference type="PROSITE" id="PS51456"/>
    </source>
</evidence>
<feature type="binding site" evidence="6">
    <location>
        <begin position="55"/>
        <end position="62"/>
    </location>
    <ligand>
        <name>ATP</name>
        <dbReference type="ChEBI" id="CHEBI:30616"/>
    </ligand>
</feature>
<gene>
    <name evidence="9" type="ORF">HF086_010706</name>
</gene>
<keyword evidence="2 6" id="KW-0067">ATP-binding</keyword>